<evidence type="ECO:0000256" key="2">
    <source>
        <dbReference type="ARBA" id="ARBA00009819"/>
    </source>
</evidence>
<evidence type="ECO:0000256" key="8">
    <source>
        <dbReference type="ARBA" id="ARBA00022982"/>
    </source>
</evidence>
<reference evidence="13 14" key="1">
    <citation type="submission" date="2016-10" db="EMBL/GenBank/DDBJ databases">
        <authorList>
            <person name="de Groot N.N."/>
        </authorList>
    </citation>
    <scope>NUCLEOTIDE SEQUENCE [LARGE SCALE GENOMIC DNA]</scope>
    <source>
        <strain evidence="13 14">CGMCC 4.6533</strain>
    </source>
</reference>
<evidence type="ECO:0000256" key="7">
    <source>
        <dbReference type="ARBA" id="ARBA00022723"/>
    </source>
</evidence>
<evidence type="ECO:0000256" key="5">
    <source>
        <dbReference type="ARBA" id="ARBA00022617"/>
    </source>
</evidence>
<evidence type="ECO:0000256" key="4">
    <source>
        <dbReference type="ARBA" id="ARBA00022475"/>
    </source>
</evidence>
<accession>A0A1G9PUT6</accession>
<feature type="transmembrane region" description="Helical" evidence="12">
    <location>
        <begin position="35"/>
        <end position="55"/>
    </location>
</feature>
<evidence type="ECO:0000256" key="9">
    <source>
        <dbReference type="ARBA" id="ARBA00022989"/>
    </source>
</evidence>
<keyword evidence="11 12" id="KW-0472">Membrane</keyword>
<keyword evidence="6 12" id="KW-0812">Transmembrane</keyword>
<proteinExistence type="inferred from homology"/>
<dbReference type="GO" id="GO:0046872">
    <property type="term" value="F:metal ion binding"/>
    <property type="evidence" value="ECO:0007669"/>
    <property type="project" value="UniProtKB-KW"/>
</dbReference>
<feature type="transmembrane region" description="Helical" evidence="12">
    <location>
        <begin position="89"/>
        <end position="113"/>
    </location>
</feature>
<evidence type="ECO:0000256" key="12">
    <source>
        <dbReference type="SAM" id="Phobius"/>
    </source>
</evidence>
<evidence type="ECO:0000256" key="11">
    <source>
        <dbReference type="ARBA" id="ARBA00023136"/>
    </source>
</evidence>
<name>A0A1G9PUT6_9ACTN</name>
<sequence>MVSGFFMAGVSAWHFRRGTGEVPFFRYSMRLGLTVGYIATFFTIGFGDAQVLWVVRNQATKLPGSDETAAVAARMVAEHGPGNYVAPDWITIAVTVMLSVAYLYVLFALIPIVLLGHGRIEKRRFLLAVGVWTIPLPFITTIIGWVVREIGRQPWIIYDVLPTSEAVSEVSTTNMFISLVVFTSLYLTLVVVGYRLIARAARKDPDDVMLGRTLGESEDHVPEPAGER</sequence>
<dbReference type="GO" id="GO:0016682">
    <property type="term" value="F:oxidoreductase activity, acting on diphenols and related substances as donors, oxygen as acceptor"/>
    <property type="evidence" value="ECO:0007669"/>
    <property type="project" value="TreeGrafter"/>
</dbReference>
<protein>
    <submittedName>
        <fullName evidence="13">Cytochrome d ubiquinol oxidase subunit I</fullName>
    </submittedName>
</protein>
<dbReference type="GO" id="GO:0005886">
    <property type="term" value="C:plasma membrane"/>
    <property type="evidence" value="ECO:0007669"/>
    <property type="project" value="UniProtKB-SubCell"/>
</dbReference>
<evidence type="ECO:0000313" key="14">
    <source>
        <dbReference type="Proteomes" id="UP000199202"/>
    </source>
</evidence>
<keyword evidence="7" id="KW-0479">Metal-binding</keyword>
<keyword evidence="14" id="KW-1185">Reference proteome</keyword>
<comment type="similarity">
    <text evidence="2">Belongs to the cytochrome ubiquinol oxidase subunit 1 family.</text>
</comment>
<dbReference type="PANTHER" id="PTHR30365">
    <property type="entry name" value="CYTOCHROME D UBIQUINOL OXIDASE"/>
    <property type="match status" value="1"/>
</dbReference>
<keyword evidence="10" id="KW-0408">Iron</keyword>
<dbReference type="Proteomes" id="UP000199202">
    <property type="component" value="Unassembled WGS sequence"/>
</dbReference>
<keyword evidence="5" id="KW-0349">Heme</keyword>
<evidence type="ECO:0000256" key="3">
    <source>
        <dbReference type="ARBA" id="ARBA00022448"/>
    </source>
</evidence>
<dbReference type="AlphaFoldDB" id="A0A1G9PUT6"/>
<dbReference type="GO" id="GO:0070069">
    <property type="term" value="C:cytochrome complex"/>
    <property type="evidence" value="ECO:0007669"/>
    <property type="project" value="InterPro"/>
</dbReference>
<dbReference type="GO" id="GO:0020037">
    <property type="term" value="F:heme binding"/>
    <property type="evidence" value="ECO:0007669"/>
    <property type="project" value="TreeGrafter"/>
</dbReference>
<feature type="transmembrane region" description="Helical" evidence="12">
    <location>
        <begin position="175"/>
        <end position="197"/>
    </location>
</feature>
<dbReference type="Pfam" id="PF01654">
    <property type="entry name" value="Cyt_bd_oxida_I"/>
    <property type="match status" value="2"/>
</dbReference>
<organism evidence="13 14">
    <name type="scientific">Nonomuraea jiangxiensis</name>
    <dbReference type="NCBI Taxonomy" id="633440"/>
    <lineage>
        <taxon>Bacteria</taxon>
        <taxon>Bacillati</taxon>
        <taxon>Actinomycetota</taxon>
        <taxon>Actinomycetes</taxon>
        <taxon>Streptosporangiales</taxon>
        <taxon>Streptosporangiaceae</taxon>
        <taxon>Nonomuraea</taxon>
    </lineage>
</organism>
<keyword evidence="8" id="KW-0249">Electron transport</keyword>
<evidence type="ECO:0000256" key="1">
    <source>
        <dbReference type="ARBA" id="ARBA00004651"/>
    </source>
</evidence>
<evidence type="ECO:0000256" key="10">
    <source>
        <dbReference type="ARBA" id="ARBA00023004"/>
    </source>
</evidence>
<keyword evidence="4" id="KW-1003">Cell membrane</keyword>
<evidence type="ECO:0000313" key="13">
    <source>
        <dbReference type="EMBL" id="SDM02423.1"/>
    </source>
</evidence>
<dbReference type="STRING" id="633440.SAMN05421869_134108"/>
<comment type="subcellular location">
    <subcellularLocation>
        <location evidence="1">Cell membrane</location>
        <topology evidence="1">Multi-pass membrane protein</topology>
    </subcellularLocation>
</comment>
<keyword evidence="9 12" id="KW-1133">Transmembrane helix</keyword>
<keyword evidence="3" id="KW-0813">Transport</keyword>
<dbReference type="GO" id="GO:0009055">
    <property type="term" value="F:electron transfer activity"/>
    <property type="evidence" value="ECO:0007669"/>
    <property type="project" value="InterPro"/>
</dbReference>
<gene>
    <name evidence="13" type="ORF">SAMN05421869_134108</name>
</gene>
<dbReference type="PANTHER" id="PTHR30365:SF14">
    <property type="entry name" value="CYTOCHROME BD MENAQUINOL OXIDASE SUBUNIT I-RELATED"/>
    <property type="match status" value="1"/>
</dbReference>
<dbReference type="EMBL" id="FNDJ01000034">
    <property type="protein sequence ID" value="SDM02423.1"/>
    <property type="molecule type" value="Genomic_DNA"/>
</dbReference>
<evidence type="ECO:0000256" key="6">
    <source>
        <dbReference type="ARBA" id="ARBA00022692"/>
    </source>
</evidence>
<feature type="transmembrane region" description="Helical" evidence="12">
    <location>
        <begin position="125"/>
        <end position="147"/>
    </location>
</feature>
<dbReference type="GO" id="GO:0019646">
    <property type="term" value="P:aerobic electron transport chain"/>
    <property type="evidence" value="ECO:0007669"/>
    <property type="project" value="InterPro"/>
</dbReference>
<dbReference type="InterPro" id="IPR002585">
    <property type="entry name" value="Cyt-d_ubiquinol_oxidase_su_1"/>
</dbReference>